<proteinExistence type="inferred from homology"/>
<dbReference type="PRINTS" id="PR00320">
    <property type="entry name" value="GPROTEINBRPT"/>
</dbReference>
<dbReference type="OrthoDB" id="340259at2759"/>
<dbReference type="PROSITE" id="PS50082">
    <property type="entry name" value="WD_REPEATS_2"/>
    <property type="match status" value="2"/>
</dbReference>
<dbReference type="PANTHER" id="PTHR22839">
    <property type="entry name" value="THO COMPLEX SUBUNIT 3 THO3"/>
    <property type="match status" value="1"/>
</dbReference>
<comment type="similarity">
    <text evidence="3">Belongs to the THOC3 family.</text>
</comment>
<dbReference type="GO" id="GO:0006406">
    <property type="term" value="P:mRNA export from nucleus"/>
    <property type="evidence" value="ECO:0007669"/>
    <property type="project" value="InterPro"/>
</dbReference>
<keyword evidence="1 4" id="KW-0853">WD repeat</keyword>
<dbReference type="CDD" id="cd05233">
    <property type="entry name" value="SDR_c"/>
    <property type="match status" value="1"/>
</dbReference>
<dbReference type="InterPro" id="IPR015943">
    <property type="entry name" value="WD40/YVTN_repeat-like_dom_sf"/>
</dbReference>
<dbReference type="Proteomes" id="UP000001471">
    <property type="component" value="Unassembled WGS sequence"/>
</dbReference>
<evidence type="ECO:0000313" key="6">
    <source>
        <dbReference type="EMBL" id="EDU44441.1"/>
    </source>
</evidence>
<dbReference type="GeneID" id="6349705"/>
<dbReference type="InterPro" id="IPR019775">
    <property type="entry name" value="WD40_repeat_CS"/>
</dbReference>
<dbReference type="EMBL" id="DS231631">
    <property type="protein sequence ID" value="EDU44441.1"/>
    <property type="molecule type" value="Genomic_DNA"/>
</dbReference>
<dbReference type="SUPFAM" id="SSF51735">
    <property type="entry name" value="NAD(P)-binding Rossmann-fold domains"/>
    <property type="match status" value="1"/>
</dbReference>
<dbReference type="InterPro" id="IPR002347">
    <property type="entry name" value="SDR_fam"/>
</dbReference>
<dbReference type="KEGG" id="ptrr:6349705"/>
<gene>
    <name evidence="6" type="ORF">PTRG_11391</name>
</gene>
<dbReference type="InterPro" id="IPR020472">
    <property type="entry name" value="WD40_PAC1"/>
</dbReference>
<dbReference type="SMART" id="SM00320">
    <property type="entry name" value="WD40"/>
    <property type="match status" value="5"/>
</dbReference>
<dbReference type="PANTHER" id="PTHR22839:SF0">
    <property type="entry name" value="THO COMPLEX SUBUNIT 3"/>
    <property type="match status" value="1"/>
</dbReference>
<evidence type="ECO:0000256" key="5">
    <source>
        <dbReference type="SAM" id="MobiDB-lite"/>
    </source>
</evidence>
<dbReference type="PROSITE" id="PS00678">
    <property type="entry name" value="WD_REPEATS_1"/>
    <property type="match status" value="1"/>
</dbReference>
<dbReference type="Pfam" id="PF00106">
    <property type="entry name" value="adh_short"/>
    <property type="match status" value="1"/>
</dbReference>
<name>B2WND4_PYRTR</name>
<dbReference type="InterPro" id="IPR011047">
    <property type="entry name" value="Quinoprotein_ADH-like_sf"/>
</dbReference>
<reference evidence="7" key="1">
    <citation type="journal article" date="2013" name="G3 (Bethesda)">
        <title>Comparative genomics of a plant-pathogenic fungus, Pyrenophora tritici-repentis, reveals transduplication and the impact of repeat elements on pathogenicity and population divergence.</title>
        <authorList>
            <person name="Manning V.A."/>
            <person name="Pandelova I."/>
            <person name="Dhillon B."/>
            <person name="Wilhelm L.J."/>
            <person name="Goodwin S.B."/>
            <person name="Berlin A.M."/>
            <person name="Figueroa M."/>
            <person name="Freitag M."/>
            <person name="Hane J.K."/>
            <person name="Henrissat B."/>
            <person name="Holman W.H."/>
            <person name="Kodira C.D."/>
            <person name="Martin J."/>
            <person name="Oliver R.P."/>
            <person name="Robbertse B."/>
            <person name="Schackwitz W."/>
            <person name="Schwartz D.C."/>
            <person name="Spatafora J.W."/>
            <person name="Turgeon B.G."/>
            <person name="Yandava C."/>
            <person name="Young S."/>
            <person name="Zhou S."/>
            <person name="Zeng Q."/>
            <person name="Grigoriev I.V."/>
            <person name="Ma L.-J."/>
            <person name="Ciuffetti L.M."/>
        </authorList>
    </citation>
    <scope>NUCLEOTIDE SEQUENCE [LARGE SCALE GENOMIC DNA]</scope>
    <source>
        <strain evidence="7">Pt-1C-BFP</strain>
    </source>
</reference>
<evidence type="ECO:0000256" key="2">
    <source>
        <dbReference type="ARBA" id="ARBA00022737"/>
    </source>
</evidence>
<dbReference type="InterPro" id="IPR040132">
    <property type="entry name" value="Tex1/THOC3"/>
</dbReference>
<dbReference type="Pfam" id="PF00400">
    <property type="entry name" value="WD40"/>
    <property type="match status" value="4"/>
</dbReference>
<dbReference type="Gene3D" id="2.130.10.10">
    <property type="entry name" value="YVTN repeat-like/Quinoprotein amine dehydrogenase"/>
    <property type="match status" value="2"/>
</dbReference>
<feature type="repeat" description="WD" evidence="4">
    <location>
        <begin position="208"/>
        <end position="249"/>
    </location>
</feature>
<dbReference type="eggNOG" id="KOG1407">
    <property type="taxonomic scope" value="Eukaryota"/>
</dbReference>
<evidence type="ECO:0000256" key="1">
    <source>
        <dbReference type="ARBA" id="ARBA00022574"/>
    </source>
</evidence>
<protein>
    <submittedName>
        <fullName evidence="6">THO complex subunit 3</fullName>
    </submittedName>
</protein>
<organism evidence="6 7">
    <name type="scientific">Pyrenophora tritici-repentis (strain Pt-1C-BFP)</name>
    <name type="common">Wheat tan spot fungus</name>
    <name type="synonym">Drechslera tritici-repentis</name>
    <dbReference type="NCBI Taxonomy" id="426418"/>
    <lineage>
        <taxon>Eukaryota</taxon>
        <taxon>Fungi</taxon>
        <taxon>Dikarya</taxon>
        <taxon>Ascomycota</taxon>
        <taxon>Pezizomycotina</taxon>
        <taxon>Dothideomycetes</taxon>
        <taxon>Pleosporomycetidae</taxon>
        <taxon>Pleosporales</taxon>
        <taxon>Pleosporineae</taxon>
        <taxon>Pleosporaceae</taxon>
        <taxon>Pyrenophora</taxon>
    </lineage>
</organism>
<evidence type="ECO:0000313" key="7">
    <source>
        <dbReference type="Proteomes" id="UP000001471"/>
    </source>
</evidence>
<dbReference type="Gene3D" id="3.40.50.720">
    <property type="entry name" value="NAD(P)-binding Rossmann-like Domain"/>
    <property type="match status" value="1"/>
</dbReference>
<dbReference type="STRING" id="426418.B2WND4"/>
<sequence length="513" mass="55105">MAPPVRVGSIKKESFAKRFLDFKTSVYQDSLRPASVSSSHYIRSISWNASGTFIATGAADKTLRIWNPEKTNVKNSTELRTPGASAGSSLERVAFHPINENELASCGTDGMVRFWDIRTKASVGGVEVGEVPFTLAWTPDGSEIVAGRKDNILARIDRASLSVVSAQRQPLQTNQCVFDWSGSHLYSTAGDGSVRVLQYPSLENALTLNAHTSACYAVSMSPSGEYLAAGGGDALVSIWDTQEWICVRTLELTGGLVKTVDFSFDGSYITAGSDDKEEKKIRIAHVETGLGLAIASTFYQNGAAKIYILGRRHDVLLNAVEKLQSSVPSDAQNPTSVKEIVCDVTSLSSIQAAASFIEKETGYIDVLINNAGVLGPKNSKEIYAATNIHELSASMLLGWDTWSAALAINTQSVIGVSATFLPLLEAANTRRGWAPGKVPATTGTPRARDTSQLSAHDITPDDDRMAHIITIASVASFNRWISAGLAYSATKCAAMHLGKMMSTFLAEWGVRIE</sequence>
<dbReference type="AlphaFoldDB" id="B2WND4"/>
<feature type="region of interest" description="Disordered" evidence="5">
    <location>
        <begin position="434"/>
        <end position="456"/>
    </location>
</feature>
<dbReference type="SUPFAM" id="SSF50998">
    <property type="entry name" value="Quinoprotein alcohol dehydrogenase-like"/>
    <property type="match status" value="1"/>
</dbReference>
<dbReference type="InterPro" id="IPR036291">
    <property type="entry name" value="NAD(P)-bd_dom_sf"/>
</dbReference>
<dbReference type="InParanoid" id="B2WND4"/>
<dbReference type="HOGENOM" id="CLU_428381_0_0_1"/>
<dbReference type="PRINTS" id="PR00081">
    <property type="entry name" value="GDHRDH"/>
</dbReference>
<feature type="repeat" description="WD" evidence="4">
    <location>
        <begin position="35"/>
        <end position="76"/>
    </location>
</feature>
<dbReference type="GO" id="GO:0000445">
    <property type="term" value="C:THO complex part of transcription export complex"/>
    <property type="evidence" value="ECO:0007669"/>
    <property type="project" value="TreeGrafter"/>
</dbReference>
<evidence type="ECO:0000256" key="4">
    <source>
        <dbReference type="PROSITE-ProRule" id="PRU00221"/>
    </source>
</evidence>
<dbReference type="OMA" id="YIRSISW"/>
<dbReference type="PROSITE" id="PS50294">
    <property type="entry name" value="WD_REPEATS_REGION"/>
    <property type="match status" value="2"/>
</dbReference>
<evidence type="ECO:0000256" key="3">
    <source>
        <dbReference type="ARBA" id="ARBA00046343"/>
    </source>
</evidence>
<accession>B2WND4</accession>
<keyword evidence="2" id="KW-0677">Repeat</keyword>
<dbReference type="InterPro" id="IPR001680">
    <property type="entry name" value="WD40_rpt"/>
</dbReference>
<dbReference type="RefSeq" id="XP_001941722.2">
    <property type="nucleotide sequence ID" value="XM_001941687.2"/>
</dbReference>